<gene>
    <name evidence="2" type="ORF">BpHYR1_011792</name>
</gene>
<dbReference type="AlphaFoldDB" id="A0A3M7P4R8"/>
<reference evidence="2 3" key="1">
    <citation type="journal article" date="2018" name="Sci. Rep.">
        <title>Genomic signatures of local adaptation to the degree of environmental predictability in rotifers.</title>
        <authorList>
            <person name="Franch-Gras L."/>
            <person name="Hahn C."/>
            <person name="Garcia-Roger E.M."/>
            <person name="Carmona M.J."/>
            <person name="Serra M."/>
            <person name="Gomez A."/>
        </authorList>
    </citation>
    <scope>NUCLEOTIDE SEQUENCE [LARGE SCALE GENOMIC DNA]</scope>
    <source>
        <strain evidence="2">HYR1</strain>
    </source>
</reference>
<name>A0A3M7P4R8_BRAPC</name>
<dbReference type="Proteomes" id="UP000276133">
    <property type="component" value="Unassembled WGS sequence"/>
</dbReference>
<accession>A0A3M7P4R8</accession>
<sequence>MYSHVFQIFQIILQLAQSYVNNCSRKNVTMVGSILDYSFPYLNSFSENNIKKLQSLKLVWYVLVVNVKIIGENNKCEN</sequence>
<evidence type="ECO:0000256" key="1">
    <source>
        <dbReference type="SAM" id="SignalP"/>
    </source>
</evidence>
<evidence type="ECO:0000313" key="2">
    <source>
        <dbReference type="EMBL" id="RMZ94052.1"/>
    </source>
</evidence>
<keyword evidence="1" id="KW-0732">Signal</keyword>
<dbReference type="EMBL" id="REGN01013340">
    <property type="protein sequence ID" value="RMZ94052.1"/>
    <property type="molecule type" value="Genomic_DNA"/>
</dbReference>
<organism evidence="2 3">
    <name type="scientific">Brachionus plicatilis</name>
    <name type="common">Marine rotifer</name>
    <name type="synonym">Brachionus muelleri</name>
    <dbReference type="NCBI Taxonomy" id="10195"/>
    <lineage>
        <taxon>Eukaryota</taxon>
        <taxon>Metazoa</taxon>
        <taxon>Spiralia</taxon>
        <taxon>Gnathifera</taxon>
        <taxon>Rotifera</taxon>
        <taxon>Eurotatoria</taxon>
        <taxon>Monogononta</taxon>
        <taxon>Pseudotrocha</taxon>
        <taxon>Ploima</taxon>
        <taxon>Brachionidae</taxon>
        <taxon>Brachionus</taxon>
    </lineage>
</organism>
<protein>
    <submittedName>
        <fullName evidence="2">Uncharacterized protein</fullName>
    </submittedName>
</protein>
<comment type="caution">
    <text evidence="2">The sequence shown here is derived from an EMBL/GenBank/DDBJ whole genome shotgun (WGS) entry which is preliminary data.</text>
</comment>
<proteinExistence type="predicted"/>
<evidence type="ECO:0000313" key="3">
    <source>
        <dbReference type="Proteomes" id="UP000276133"/>
    </source>
</evidence>
<feature type="chain" id="PRO_5018235051" evidence="1">
    <location>
        <begin position="19"/>
        <end position="78"/>
    </location>
</feature>
<keyword evidence="3" id="KW-1185">Reference proteome</keyword>
<feature type="signal peptide" evidence="1">
    <location>
        <begin position="1"/>
        <end position="18"/>
    </location>
</feature>